<dbReference type="OrthoDB" id="515679at2"/>
<keyword evidence="3" id="KW-1185">Reference proteome</keyword>
<dbReference type="STRING" id="1173022.Cri9333_2881"/>
<keyword evidence="1" id="KW-0812">Transmembrane</keyword>
<keyword evidence="1" id="KW-0472">Membrane</keyword>
<dbReference type="InterPro" id="IPR045589">
    <property type="entry name" value="DUF6464"/>
</dbReference>
<dbReference type="KEGG" id="cep:Cri9333_2881"/>
<dbReference type="eggNOG" id="ENOG50330I0">
    <property type="taxonomic scope" value="Bacteria"/>
</dbReference>
<dbReference type="HOGENOM" id="CLU_148705_0_0_3"/>
<reference evidence="2 3" key="1">
    <citation type="submission" date="2012-06" db="EMBL/GenBank/DDBJ databases">
        <title>Finished chromosome of genome of Crinalium epipsammum PCC 9333.</title>
        <authorList>
            <consortium name="US DOE Joint Genome Institute"/>
            <person name="Gugger M."/>
            <person name="Coursin T."/>
            <person name="Rippka R."/>
            <person name="Tandeau De Marsac N."/>
            <person name="Huntemann M."/>
            <person name="Wei C.-L."/>
            <person name="Han J."/>
            <person name="Detter J.C."/>
            <person name="Han C."/>
            <person name="Tapia R."/>
            <person name="Davenport K."/>
            <person name="Daligault H."/>
            <person name="Erkkila T."/>
            <person name="Gu W."/>
            <person name="Munk A.C.C."/>
            <person name="Teshima H."/>
            <person name="Xu Y."/>
            <person name="Chain P."/>
            <person name="Chen A."/>
            <person name="Krypides N."/>
            <person name="Mavromatis K."/>
            <person name="Markowitz V."/>
            <person name="Szeto E."/>
            <person name="Ivanova N."/>
            <person name="Mikhailova N."/>
            <person name="Ovchinnikova G."/>
            <person name="Pagani I."/>
            <person name="Pati A."/>
            <person name="Goodwin L."/>
            <person name="Peters L."/>
            <person name="Pitluck S."/>
            <person name="Woyke T."/>
            <person name="Kerfeld C."/>
        </authorList>
    </citation>
    <scope>NUCLEOTIDE SEQUENCE [LARGE SCALE GENOMIC DNA]</scope>
    <source>
        <strain evidence="2 3">PCC 9333</strain>
    </source>
</reference>
<keyword evidence="1" id="KW-1133">Transmembrane helix</keyword>
<evidence type="ECO:0000313" key="2">
    <source>
        <dbReference type="EMBL" id="AFZ13722.1"/>
    </source>
</evidence>
<organism evidence="2 3">
    <name type="scientific">Crinalium epipsammum PCC 9333</name>
    <dbReference type="NCBI Taxonomy" id="1173022"/>
    <lineage>
        <taxon>Bacteria</taxon>
        <taxon>Bacillati</taxon>
        <taxon>Cyanobacteriota</taxon>
        <taxon>Cyanophyceae</taxon>
        <taxon>Gomontiellales</taxon>
        <taxon>Gomontiellaceae</taxon>
        <taxon>Crinalium</taxon>
    </lineage>
</organism>
<evidence type="ECO:0000256" key="1">
    <source>
        <dbReference type="SAM" id="Phobius"/>
    </source>
</evidence>
<proteinExistence type="predicted"/>
<dbReference type="RefSeq" id="WP_015203831.1">
    <property type="nucleotide sequence ID" value="NC_019753.1"/>
</dbReference>
<sequence>MFETILVFVVSLIPALFSILIIHKAETRARSNIRSAMQATAISRLRCNPPHLEEQYVEGVGFLIGDISCQYNARSAYIRCAINPQGPCKECRYYEMRESA</sequence>
<dbReference type="Proteomes" id="UP000010472">
    <property type="component" value="Chromosome"/>
</dbReference>
<dbReference type="AlphaFoldDB" id="K9W1V3"/>
<dbReference type="Pfam" id="PF20065">
    <property type="entry name" value="DUF6464"/>
    <property type="match status" value="1"/>
</dbReference>
<name>K9W1V3_9CYAN</name>
<feature type="transmembrane region" description="Helical" evidence="1">
    <location>
        <begin position="6"/>
        <end position="25"/>
    </location>
</feature>
<dbReference type="EMBL" id="CP003620">
    <property type="protein sequence ID" value="AFZ13722.1"/>
    <property type="molecule type" value="Genomic_DNA"/>
</dbReference>
<accession>K9W1V3</accession>
<evidence type="ECO:0000313" key="3">
    <source>
        <dbReference type="Proteomes" id="UP000010472"/>
    </source>
</evidence>
<gene>
    <name evidence="2" type="ORF">Cri9333_2881</name>
</gene>
<protein>
    <submittedName>
        <fullName evidence="2">Uncharacterized protein</fullName>
    </submittedName>
</protein>